<feature type="domain" description="GHMP kinase C-terminal" evidence="11">
    <location>
        <begin position="213"/>
        <end position="288"/>
    </location>
</feature>
<evidence type="ECO:0000256" key="7">
    <source>
        <dbReference type="ARBA" id="ARBA00022842"/>
    </source>
</evidence>
<sequence>MEMAKACGKTILFGEHFVVYGIPAIAGSVSDQTTVSARKAKGTRIKVEAADKRHNPEFLEKMAAVLANKLGINEGVELEVSTELQIGSGMGSSAAFCVAATRALAQIVGKNLGNDDVCRIAYEGEKIAHGTPSGIDNTVATYGGLVWFKKNLEGGANQIERLKARKPLEVVIGTCPRKGTTKELVEAVRTRKEKNPEKFARIFEDAGKLVDEAREALLKGEEKKIGALLNQNHELLKEIGVSTRELDAMCSAALKAGALGAKLTGAGGGGSVIALCPGKQAEVAKAIEKLGWPTLKVRIGE</sequence>
<keyword evidence="4" id="KW-0547">Nucleotide-binding</keyword>
<evidence type="ECO:0000256" key="9">
    <source>
        <dbReference type="ARBA" id="ARBA00029438"/>
    </source>
</evidence>
<evidence type="ECO:0000256" key="3">
    <source>
        <dbReference type="ARBA" id="ARBA00022679"/>
    </source>
</evidence>
<comment type="caution">
    <text evidence="12">The sequence shown here is derived from an EMBL/GenBank/DDBJ whole genome shotgun (WGS) entry which is preliminary data.</text>
</comment>
<dbReference type="GO" id="GO:0004496">
    <property type="term" value="F:mevalonate kinase activity"/>
    <property type="evidence" value="ECO:0007669"/>
    <property type="project" value="UniProtKB-EC"/>
</dbReference>
<reference evidence="12" key="1">
    <citation type="journal article" date="2020" name="bioRxiv">
        <title>A rank-normalized archaeal taxonomy based on genome phylogeny resolves widespread incomplete and uneven classifications.</title>
        <authorList>
            <person name="Rinke C."/>
            <person name="Chuvochina M."/>
            <person name="Mussig A.J."/>
            <person name="Chaumeil P.-A."/>
            <person name="Waite D.W."/>
            <person name="Whitman W.B."/>
            <person name="Parks D.H."/>
            <person name="Hugenholtz P."/>
        </authorList>
    </citation>
    <scope>NUCLEOTIDE SEQUENCE</scope>
    <source>
        <strain evidence="12">UBA10219</strain>
    </source>
</reference>
<dbReference type="Pfam" id="PF00288">
    <property type="entry name" value="GHMP_kinases_N"/>
    <property type="match status" value="1"/>
</dbReference>
<dbReference type="PANTHER" id="PTHR43290:SF2">
    <property type="entry name" value="MEVALONATE KINASE"/>
    <property type="match status" value="1"/>
</dbReference>
<dbReference type="InterPro" id="IPR013750">
    <property type="entry name" value="GHMP_kinase_C_dom"/>
</dbReference>
<dbReference type="UniPathway" id="UPA00057">
    <property type="reaction ID" value="UER00098"/>
</dbReference>
<evidence type="ECO:0000313" key="13">
    <source>
        <dbReference type="EMBL" id="MBS3062725.1"/>
    </source>
</evidence>
<evidence type="ECO:0000313" key="14">
    <source>
        <dbReference type="Proteomes" id="UP000564964"/>
    </source>
</evidence>
<evidence type="ECO:0000313" key="12">
    <source>
        <dbReference type="EMBL" id="HIH16321.1"/>
    </source>
</evidence>
<reference evidence="13" key="2">
    <citation type="submission" date="2021-03" db="EMBL/GenBank/DDBJ databases">
        <authorList>
            <person name="Jaffe A."/>
        </authorList>
    </citation>
    <scope>NUCLEOTIDE SEQUENCE</scope>
    <source>
        <strain evidence="13">RIFCSPLOWO2_01_FULL_58_19</strain>
    </source>
</reference>
<dbReference type="Gene3D" id="3.30.70.890">
    <property type="entry name" value="GHMP kinase, C-terminal domain"/>
    <property type="match status" value="1"/>
</dbReference>
<keyword evidence="6" id="KW-0067">ATP-binding</keyword>
<protein>
    <submittedName>
        <fullName evidence="12">Mevalonate kinase</fullName>
        <ecNumber evidence="12">2.7.1.36</ecNumber>
    </submittedName>
</protein>
<keyword evidence="7" id="KW-0460">Magnesium</keyword>
<evidence type="ECO:0000256" key="4">
    <source>
        <dbReference type="ARBA" id="ARBA00022741"/>
    </source>
</evidence>
<dbReference type="EMBL" id="JAGVWE010000002">
    <property type="protein sequence ID" value="MBS3062725.1"/>
    <property type="molecule type" value="Genomic_DNA"/>
</dbReference>
<dbReference type="InterPro" id="IPR036554">
    <property type="entry name" value="GHMP_kinase_C_sf"/>
</dbReference>
<accession>A0A7J4JEX0</accession>
<evidence type="ECO:0000256" key="1">
    <source>
        <dbReference type="ARBA" id="ARBA00022490"/>
    </source>
</evidence>
<dbReference type="InterPro" id="IPR006204">
    <property type="entry name" value="GHMP_kinase_N_dom"/>
</dbReference>
<evidence type="ECO:0000256" key="5">
    <source>
        <dbReference type="ARBA" id="ARBA00022777"/>
    </source>
</evidence>
<dbReference type="SUPFAM" id="SSF55060">
    <property type="entry name" value="GHMP Kinase, C-terminal domain"/>
    <property type="match status" value="1"/>
</dbReference>
<evidence type="ECO:0000259" key="10">
    <source>
        <dbReference type="Pfam" id="PF00288"/>
    </source>
</evidence>
<dbReference type="AlphaFoldDB" id="A0A7J4JEX0"/>
<dbReference type="NCBIfam" id="TIGR00549">
    <property type="entry name" value="mevalon_kin"/>
    <property type="match status" value="1"/>
</dbReference>
<dbReference type="Gene3D" id="3.30.230.10">
    <property type="match status" value="1"/>
</dbReference>
<name>A0A7J4JEX0_9ARCH</name>
<feature type="domain" description="GHMP kinase N-terminal" evidence="10">
    <location>
        <begin position="59"/>
        <end position="144"/>
    </location>
</feature>
<dbReference type="PANTHER" id="PTHR43290">
    <property type="entry name" value="MEVALONATE KINASE"/>
    <property type="match status" value="1"/>
</dbReference>
<keyword evidence="8" id="KW-0443">Lipid metabolism</keyword>
<dbReference type="GO" id="GO:0005829">
    <property type="term" value="C:cytosol"/>
    <property type="evidence" value="ECO:0007669"/>
    <property type="project" value="TreeGrafter"/>
</dbReference>
<gene>
    <name evidence="12" type="primary">mvk</name>
    <name evidence="12" type="ORF">HA252_02870</name>
    <name evidence="13" type="ORF">J4203_02545</name>
</gene>
<dbReference type="Proteomes" id="UP000564964">
    <property type="component" value="Unassembled WGS sequence"/>
</dbReference>
<proteinExistence type="predicted"/>
<reference evidence="13" key="3">
    <citation type="submission" date="2021-05" db="EMBL/GenBank/DDBJ databases">
        <title>Protein family content uncovers lineage relationships and bacterial pathway maintenance mechanisms in DPANN archaea.</title>
        <authorList>
            <person name="Castelle C.J."/>
            <person name="Meheust R."/>
            <person name="Jaffe A.L."/>
            <person name="Seitz K."/>
            <person name="Gong X."/>
            <person name="Baker B.J."/>
            <person name="Banfield J.F."/>
        </authorList>
    </citation>
    <scope>NUCLEOTIDE SEQUENCE</scope>
    <source>
        <strain evidence="13">RIFCSPLOWO2_01_FULL_58_19</strain>
    </source>
</reference>
<dbReference type="GO" id="GO:0019287">
    <property type="term" value="P:isopentenyl diphosphate biosynthetic process, mevalonate pathway"/>
    <property type="evidence" value="ECO:0007669"/>
    <property type="project" value="UniProtKB-UniPathway"/>
</dbReference>
<dbReference type="Pfam" id="PF08544">
    <property type="entry name" value="GHMP_kinases_C"/>
    <property type="match status" value="1"/>
</dbReference>
<dbReference type="SUPFAM" id="SSF54211">
    <property type="entry name" value="Ribosomal protein S5 domain 2-like"/>
    <property type="match status" value="1"/>
</dbReference>
<keyword evidence="5 12" id="KW-0418">Kinase</keyword>
<dbReference type="InterPro" id="IPR006205">
    <property type="entry name" value="Mev_gal_kin"/>
</dbReference>
<keyword evidence="1" id="KW-0963">Cytoplasm</keyword>
<evidence type="ECO:0000256" key="8">
    <source>
        <dbReference type="ARBA" id="ARBA00023098"/>
    </source>
</evidence>
<keyword evidence="3 12" id="KW-0808">Transferase</keyword>
<evidence type="ECO:0000256" key="6">
    <source>
        <dbReference type="ARBA" id="ARBA00022840"/>
    </source>
</evidence>
<comment type="pathway">
    <text evidence="9">Isoprenoid biosynthesis; isopentenyl diphosphate biosynthesis via mevalonate pathway; isopentenyl diphosphate from (R)-mevalonate: step 1/3.</text>
</comment>
<dbReference type="GO" id="GO:0005524">
    <property type="term" value="F:ATP binding"/>
    <property type="evidence" value="ECO:0007669"/>
    <property type="project" value="UniProtKB-KW"/>
</dbReference>
<dbReference type="EC" id="2.7.1.36" evidence="12"/>
<dbReference type="InterPro" id="IPR014721">
    <property type="entry name" value="Ribsml_uS5_D2-typ_fold_subgr"/>
</dbReference>
<organism evidence="12 14">
    <name type="scientific">Candidatus Iainarchaeum sp</name>
    <dbReference type="NCBI Taxonomy" id="3101447"/>
    <lineage>
        <taxon>Archaea</taxon>
        <taxon>Candidatus Iainarchaeota</taxon>
        <taxon>Candidatus Iainarchaeia</taxon>
        <taxon>Candidatus Iainarchaeales</taxon>
        <taxon>Candidatus Iainarchaeaceae</taxon>
        <taxon>Candidatus Iainarchaeum</taxon>
    </lineage>
</organism>
<keyword evidence="2" id="KW-0444">Lipid biosynthesis</keyword>
<dbReference type="Proteomes" id="UP000678237">
    <property type="component" value="Unassembled WGS sequence"/>
</dbReference>
<evidence type="ECO:0000256" key="2">
    <source>
        <dbReference type="ARBA" id="ARBA00022516"/>
    </source>
</evidence>
<dbReference type="InterPro" id="IPR020568">
    <property type="entry name" value="Ribosomal_Su5_D2-typ_SF"/>
</dbReference>
<dbReference type="EMBL" id="DUGH01000070">
    <property type="protein sequence ID" value="HIH16321.1"/>
    <property type="molecule type" value="Genomic_DNA"/>
</dbReference>
<evidence type="ECO:0000259" key="11">
    <source>
        <dbReference type="Pfam" id="PF08544"/>
    </source>
</evidence>
<dbReference type="PRINTS" id="PR00959">
    <property type="entry name" value="MEVGALKINASE"/>
</dbReference>